<proteinExistence type="inferred from homology"/>
<evidence type="ECO:0000256" key="4">
    <source>
        <dbReference type="ARBA" id="ARBA00021148"/>
    </source>
</evidence>
<feature type="domain" description="Arginine repressor DNA-binding" evidence="11">
    <location>
        <begin position="16"/>
        <end position="74"/>
    </location>
</feature>
<keyword evidence="8 10" id="KW-0238">DNA-binding</keyword>
<dbReference type="PRINTS" id="PR01467">
    <property type="entry name" value="ARGREPRESSOR"/>
</dbReference>
<dbReference type="SUPFAM" id="SSF55252">
    <property type="entry name" value="C-terminal domain of arginine repressor"/>
    <property type="match status" value="1"/>
</dbReference>
<keyword evidence="9 10" id="KW-0804">Transcription</keyword>
<dbReference type="InterPro" id="IPR001669">
    <property type="entry name" value="Arg_repress"/>
</dbReference>
<dbReference type="Pfam" id="PF02863">
    <property type="entry name" value="Arg_repressor_C"/>
    <property type="match status" value="1"/>
</dbReference>
<comment type="pathway">
    <text evidence="2 10">Amino-acid biosynthesis; L-arginine biosynthesis [regulation].</text>
</comment>
<evidence type="ECO:0000256" key="6">
    <source>
        <dbReference type="ARBA" id="ARBA00022571"/>
    </source>
</evidence>
<comment type="function">
    <text evidence="10">Regulates arginine biosynthesis genes.</text>
</comment>
<reference evidence="13 14" key="1">
    <citation type="journal article" date="2022" name="Int. J. Syst. Evol. Microbiol.">
        <title>Pseudocitrobacter corydidari sp. nov., isolated from the Asian emerald cockroach Corydidarum magnifica.</title>
        <authorList>
            <person name="Guzman J."/>
            <person name="Poehlein A."/>
            <person name="Glaeser S.P."/>
            <person name="Schwengers O."/>
            <person name="Blom J."/>
            <person name="Hollensteiner J."/>
            <person name="Kampfer P."/>
            <person name="Vilcinskas A."/>
        </authorList>
    </citation>
    <scope>NUCLEOTIDE SEQUENCE [LARGE SCALE GENOMIC DNA]</scope>
    <source>
        <strain evidence="13">G163CM</strain>
    </source>
</reference>
<dbReference type="Pfam" id="PF01316">
    <property type="entry name" value="Arg_repressor"/>
    <property type="match status" value="1"/>
</dbReference>
<feature type="domain" description="Arginine repressor C-terminal" evidence="12">
    <location>
        <begin position="88"/>
        <end position="153"/>
    </location>
</feature>
<dbReference type="Gene3D" id="3.30.1360.40">
    <property type="match status" value="1"/>
</dbReference>
<dbReference type="InterPro" id="IPR036390">
    <property type="entry name" value="WH_DNA-bd_sf"/>
</dbReference>
<dbReference type="RefSeq" id="WP_231825530.1">
    <property type="nucleotide sequence ID" value="NZ_CP087880.1"/>
</dbReference>
<evidence type="ECO:0000256" key="9">
    <source>
        <dbReference type="ARBA" id="ARBA00023163"/>
    </source>
</evidence>
<evidence type="ECO:0000259" key="11">
    <source>
        <dbReference type="Pfam" id="PF01316"/>
    </source>
</evidence>
<dbReference type="InterPro" id="IPR020899">
    <property type="entry name" value="Arg_repress_C"/>
</dbReference>
<gene>
    <name evidence="13" type="primary">argR_1</name>
    <name evidence="10" type="synonym">argR</name>
    <name evidence="13" type="ORF">G163CM_30380</name>
</gene>
<dbReference type="Gene3D" id="1.10.10.10">
    <property type="entry name" value="Winged helix-like DNA-binding domain superfamily/Winged helix DNA-binding domain"/>
    <property type="match status" value="1"/>
</dbReference>
<keyword evidence="7 10" id="KW-0805">Transcription regulation</keyword>
<evidence type="ECO:0000256" key="10">
    <source>
        <dbReference type="HAMAP-Rule" id="MF_00173"/>
    </source>
</evidence>
<keyword evidence="5 10" id="KW-0963">Cytoplasm</keyword>
<dbReference type="SUPFAM" id="SSF46785">
    <property type="entry name" value="Winged helix' DNA-binding domain"/>
    <property type="match status" value="1"/>
</dbReference>
<evidence type="ECO:0000313" key="13">
    <source>
        <dbReference type="EMBL" id="UGS42309.1"/>
    </source>
</evidence>
<dbReference type="PANTHER" id="PTHR34471">
    <property type="entry name" value="ARGININE REPRESSOR"/>
    <property type="match status" value="1"/>
</dbReference>
<keyword evidence="6 10" id="KW-0055">Arginine biosynthesis</keyword>
<organism evidence="13 14">
    <name type="scientific">Pseudocitrobacter corydidari</name>
    <dbReference type="NCBI Taxonomy" id="2891570"/>
    <lineage>
        <taxon>Bacteria</taxon>
        <taxon>Pseudomonadati</taxon>
        <taxon>Pseudomonadota</taxon>
        <taxon>Gammaproteobacteria</taxon>
        <taxon>Enterobacterales</taxon>
        <taxon>Enterobacteriaceae</taxon>
        <taxon>Pseudocitrobacter</taxon>
    </lineage>
</organism>
<evidence type="ECO:0000256" key="2">
    <source>
        <dbReference type="ARBA" id="ARBA00005040"/>
    </source>
</evidence>
<dbReference type="Proteomes" id="UP001199659">
    <property type="component" value="Chromosome"/>
</dbReference>
<evidence type="ECO:0000256" key="3">
    <source>
        <dbReference type="ARBA" id="ARBA00008316"/>
    </source>
</evidence>
<evidence type="ECO:0000256" key="7">
    <source>
        <dbReference type="ARBA" id="ARBA00023015"/>
    </source>
</evidence>
<keyword evidence="10" id="KW-0678">Repressor</keyword>
<evidence type="ECO:0000256" key="8">
    <source>
        <dbReference type="ARBA" id="ARBA00023125"/>
    </source>
</evidence>
<dbReference type="InterPro" id="IPR020900">
    <property type="entry name" value="Arg_repress_DNA-bd"/>
</dbReference>
<accession>A0ABY3S6T8</accession>
<protein>
    <recommendedName>
        <fullName evidence="4 10">Arginine repressor</fullName>
    </recommendedName>
</protein>
<dbReference type="HAMAP" id="MF_00173">
    <property type="entry name" value="Arg_repressor"/>
    <property type="match status" value="1"/>
</dbReference>
<evidence type="ECO:0000256" key="1">
    <source>
        <dbReference type="ARBA" id="ARBA00004496"/>
    </source>
</evidence>
<evidence type="ECO:0000256" key="5">
    <source>
        <dbReference type="ARBA" id="ARBA00022490"/>
    </source>
</evidence>
<dbReference type="InterPro" id="IPR036251">
    <property type="entry name" value="Arg_repress_C_sf"/>
</dbReference>
<keyword evidence="10" id="KW-0028">Amino-acid biosynthesis</keyword>
<sequence length="169" mass="19013">MKDINSSEAREQLQLAACQQLVLEKTYLSQEEIRRDLQRYGFDAISQSTVSRLLKMLGIIKIRNAKGQKIYSLNPLSQPTPNAARTVAEMVVSMEHNDEFVLIHTVAGYARAIARILDYHALPEILGVVACSNIVWVAPRDVKRTALVYRNIKNVLKMNIHSTTIVSHG</sequence>
<name>A0ABY3S6T8_9ENTR</name>
<keyword evidence="14" id="KW-1185">Reference proteome</keyword>
<comment type="subcellular location">
    <subcellularLocation>
        <location evidence="1 10">Cytoplasm</location>
    </subcellularLocation>
</comment>
<evidence type="ECO:0000259" key="12">
    <source>
        <dbReference type="Pfam" id="PF02863"/>
    </source>
</evidence>
<dbReference type="PANTHER" id="PTHR34471:SF1">
    <property type="entry name" value="ARGININE REPRESSOR"/>
    <property type="match status" value="1"/>
</dbReference>
<comment type="similarity">
    <text evidence="3 10">Belongs to the ArgR family.</text>
</comment>
<evidence type="ECO:0000313" key="14">
    <source>
        <dbReference type="Proteomes" id="UP001199659"/>
    </source>
</evidence>
<dbReference type="EMBL" id="CP087880">
    <property type="protein sequence ID" value="UGS42309.1"/>
    <property type="molecule type" value="Genomic_DNA"/>
</dbReference>
<dbReference type="InterPro" id="IPR036388">
    <property type="entry name" value="WH-like_DNA-bd_sf"/>
</dbReference>